<evidence type="ECO:0000259" key="2">
    <source>
        <dbReference type="Pfam" id="PF01052"/>
    </source>
</evidence>
<comment type="caution">
    <text evidence="3">The sequence shown here is derived from an EMBL/GenBank/DDBJ whole genome shotgun (WGS) entry which is preliminary data.</text>
</comment>
<evidence type="ECO:0000313" key="4">
    <source>
        <dbReference type="Proteomes" id="UP000075636"/>
    </source>
</evidence>
<accession>A0A149THU8</accession>
<dbReference type="EMBL" id="LHZR01000109">
    <property type="protein sequence ID" value="KXV47494.1"/>
    <property type="molecule type" value="Genomic_DNA"/>
</dbReference>
<gene>
    <name evidence="3" type="ORF">AD945_10755</name>
</gene>
<dbReference type="InterPro" id="IPR001172">
    <property type="entry name" value="FliN_T3SS_HrcQb"/>
</dbReference>
<dbReference type="Pfam" id="PF01052">
    <property type="entry name" value="FliMN_C"/>
    <property type="match status" value="1"/>
</dbReference>
<protein>
    <recommendedName>
        <fullName evidence="2">Flagellar motor switch protein FliN-like C-terminal domain-containing protein</fullName>
    </recommendedName>
</protein>
<reference evidence="3 4" key="1">
    <citation type="submission" date="2015-06" db="EMBL/GenBank/DDBJ databases">
        <title>Improved classification and identification of acetic acid bacteria using matrix-assisted laser desorption/ionization time-of-flight mass spectrometry; Gluconobacter nephelii and Gluconobacter uchimurae are later heterotypic synonyms of Gluconobacter japonicus and Gluconobacter oxydans, respectively.</title>
        <authorList>
            <person name="Li L."/>
            <person name="Cleenwerck I."/>
            <person name="De Vuyst L."/>
            <person name="Vandamme P."/>
        </authorList>
    </citation>
    <scope>NUCLEOTIDE SEQUENCE [LARGE SCALE GENOMIC DNA]</scope>
    <source>
        <strain evidence="3 4">LMG 1768</strain>
    </source>
</reference>
<organism evidence="3 4">
    <name type="scientific">Gluconobacter albidus</name>
    <dbReference type="NCBI Taxonomy" id="318683"/>
    <lineage>
        <taxon>Bacteria</taxon>
        <taxon>Pseudomonadati</taxon>
        <taxon>Pseudomonadota</taxon>
        <taxon>Alphaproteobacteria</taxon>
        <taxon>Acetobacterales</taxon>
        <taxon>Acetobacteraceae</taxon>
        <taxon>Gluconobacter</taxon>
    </lineage>
</organism>
<dbReference type="InterPro" id="IPR001543">
    <property type="entry name" value="FliN-like_C"/>
</dbReference>
<dbReference type="PANTHER" id="PTHR30034">
    <property type="entry name" value="FLAGELLAR MOTOR SWITCH PROTEIN FLIM"/>
    <property type="match status" value="1"/>
</dbReference>
<comment type="similarity">
    <text evidence="1">Belongs to the FliN/MopA/SpaO family.</text>
</comment>
<evidence type="ECO:0000256" key="1">
    <source>
        <dbReference type="ARBA" id="ARBA00009226"/>
    </source>
</evidence>
<dbReference type="SUPFAM" id="SSF101801">
    <property type="entry name" value="Surface presentation of antigens (SPOA)"/>
    <property type="match status" value="1"/>
</dbReference>
<proteinExistence type="inferred from homology"/>
<dbReference type="GO" id="GO:0071978">
    <property type="term" value="P:bacterial-type flagellum-dependent swarming motility"/>
    <property type="evidence" value="ECO:0007669"/>
    <property type="project" value="TreeGrafter"/>
</dbReference>
<dbReference type="GO" id="GO:0050918">
    <property type="term" value="P:positive chemotaxis"/>
    <property type="evidence" value="ECO:0007669"/>
    <property type="project" value="TreeGrafter"/>
</dbReference>
<dbReference type="Gene3D" id="2.30.330.10">
    <property type="entry name" value="SpoA-like"/>
    <property type="match status" value="1"/>
</dbReference>
<evidence type="ECO:0000313" key="3">
    <source>
        <dbReference type="EMBL" id="KXV47494.1"/>
    </source>
</evidence>
<dbReference type="Proteomes" id="UP000075636">
    <property type="component" value="Unassembled WGS sequence"/>
</dbReference>
<sequence length="356" mass="38074">MTLSLPRAIHRLTPRPLGYDAATAGLLGRHDFVLPVGEERLSVRFTPPVVVTGQRASGQWSAISFRIGDREGQCVLPHEILQRLVSLAEPKPRAPMEALAALLLIEMLLDQGLTALEAATGAPIRFTRIELAQQALPHMPALGEIGFEARFGNSDSFCGLVRLPLTLMPVLQHLAPPLVRRFPDPPVMLSLRVGGVLVSPAELMALGPGFGLVLGTAAQVQHVIVAGEVLGAVVRHDGSRIVFEGGFVPLARIWPADWNSMTETHPSSATSPRPATPVEAEASAIEQLQIPLTFELARMPVSLAELRTIGEGHVIDIGALTERSVSIMANGRRIGEGELVDLGSSVAIRVTRIITA</sequence>
<name>A0A149THU8_9PROT</name>
<feature type="domain" description="Flagellar motor switch protein FliN-like C-terminal" evidence="2">
    <location>
        <begin position="284"/>
        <end position="354"/>
    </location>
</feature>
<dbReference type="PRINTS" id="PR00956">
    <property type="entry name" value="FLGMOTORFLIN"/>
</dbReference>
<dbReference type="InterPro" id="IPR036429">
    <property type="entry name" value="SpoA-like_sf"/>
</dbReference>
<dbReference type="OrthoDB" id="9801534at2"/>
<dbReference type="GO" id="GO:0003774">
    <property type="term" value="F:cytoskeletal motor activity"/>
    <property type="evidence" value="ECO:0007669"/>
    <property type="project" value="InterPro"/>
</dbReference>
<dbReference type="GO" id="GO:0009425">
    <property type="term" value="C:bacterial-type flagellum basal body"/>
    <property type="evidence" value="ECO:0007669"/>
    <property type="project" value="InterPro"/>
</dbReference>
<dbReference type="RefSeq" id="WP_062108717.1">
    <property type="nucleotide sequence ID" value="NZ_LHZR01000109.1"/>
</dbReference>
<dbReference type="STRING" id="318683.A0U94_10250"/>
<dbReference type="AlphaFoldDB" id="A0A149THU8"/>
<dbReference type="PANTHER" id="PTHR30034:SF6">
    <property type="entry name" value="YOP PROTEINS TRANSLOCATION PROTEIN Q"/>
    <property type="match status" value="1"/>
</dbReference>
<dbReference type="PATRIC" id="fig|318683.6.peg.1452"/>